<evidence type="ECO:0000256" key="5">
    <source>
        <dbReference type="ARBA" id="ARBA00022989"/>
    </source>
</evidence>
<dbReference type="Pfam" id="PF00858">
    <property type="entry name" value="ASC"/>
    <property type="match status" value="1"/>
</dbReference>
<comment type="similarity">
    <text evidence="11">Belongs to the amiloride-sensitive sodium channel (TC 1.A.6) family.</text>
</comment>
<keyword evidence="6" id="KW-0915">Sodium</keyword>
<dbReference type="GO" id="GO:0005886">
    <property type="term" value="C:plasma membrane"/>
    <property type="evidence" value="ECO:0007669"/>
    <property type="project" value="TreeGrafter"/>
</dbReference>
<dbReference type="InterPro" id="IPR001873">
    <property type="entry name" value="ENaC"/>
</dbReference>
<evidence type="ECO:0000256" key="4">
    <source>
        <dbReference type="ARBA" id="ARBA00022692"/>
    </source>
</evidence>
<keyword evidence="9 11" id="KW-0739">Sodium transport</keyword>
<keyword evidence="2 11" id="KW-0813">Transport</keyword>
<evidence type="ECO:0000256" key="7">
    <source>
        <dbReference type="ARBA" id="ARBA00023065"/>
    </source>
</evidence>
<evidence type="ECO:0000256" key="6">
    <source>
        <dbReference type="ARBA" id="ARBA00023053"/>
    </source>
</evidence>
<reference evidence="13" key="1">
    <citation type="submission" date="2017-05" db="UniProtKB">
        <authorList>
            <consortium name="EnsemblMetazoa"/>
        </authorList>
    </citation>
    <scope>IDENTIFICATION</scope>
</reference>
<evidence type="ECO:0000256" key="2">
    <source>
        <dbReference type="ARBA" id="ARBA00022448"/>
    </source>
</evidence>
<evidence type="ECO:0000313" key="13">
    <source>
        <dbReference type="EnsemblMetazoa" id="Aqu2.1.13198_001"/>
    </source>
</evidence>
<evidence type="ECO:0000256" key="9">
    <source>
        <dbReference type="ARBA" id="ARBA00023201"/>
    </source>
</evidence>
<dbReference type="Gene3D" id="1.10.287.770">
    <property type="entry name" value="YojJ-like"/>
    <property type="match status" value="1"/>
</dbReference>
<keyword evidence="3 11" id="KW-0894">Sodium channel</keyword>
<sequence>MSAEYFKDNYLSIDVFFDDFQVTTTTTKYTYGVEALLGEIGGLLGLFIGVNIINFFELLMLCVDGLKNCFQLKRKKTNLGGSAKSNSNSFCLTIAHIPSIESGTPPAESEMPPTESETPPAESEMPPAESETPPD</sequence>
<feature type="compositionally biased region" description="Low complexity" evidence="12">
    <location>
        <begin position="104"/>
        <end position="135"/>
    </location>
</feature>
<keyword evidence="4 11" id="KW-0812">Transmembrane</keyword>
<evidence type="ECO:0000256" key="10">
    <source>
        <dbReference type="ARBA" id="ARBA00023303"/>
    </source>
</evidence>
<evidence type="ECO:0000256" key="12">
    <source>
        <dbReference type="SAM" id="MobiDB-lite"/>
    </source>
</evidence>
<keyword evidence="5" id="KW-1133">Transmembrane helix</keyword>
<evidence type="ECO:0000256" key="3">
    <source>
        <dbReference type="ARBA" id="ARBA00022461"/>
    </source>
</evidence>
<feature type="region of interest" description="Disordered" evidence="12">
    <location>
        <begin position="99"/>
        <end position="135"/>
    </location>
</feature>
<keyword evidence="10 11" id="KW-0407">Ion channel</keyword>
<dbReference type="GO" id="GO:0015280">
    <property type="term" value="F:ligand-gated sodium channel activity"/>
    <property type="evidence" value="ECO:0007669"/>
    <property type="project" value="TreeGrafter"/>
</dbReference>
<evidence type="ECO:0000256" key="1">
    <source>
        <dbReference type="ARBA" id="ARBA00004141"/>
    </source>
</evidence>
<organism evidence="13">
    <name type="scientific">Amphimedon queenslandica</name>
    <name type="common">Sponge</name>
    <dbReference type="NCBI Taxonomy" id="400682"/>
    <lineage>
        <taxon>Eukaryota</taxon>
        <taxon>Metazoa</taxon>
        <taxon>Porifera</taxon>
        <taxon>Demospongiae</taxon>
        <taxon>Heteroscleromorpha</taxon>
        <taxon>Haplosclerida</taxon>
        <taxon>Niphatidae</taxon>
        <taxon>Amphimedon</taxon>
    </lineage>
</organism>
<dbReference type="AlphaFoldDB" id="A0A1X7TEY9"/>
<dbReference type="PANTHER" id="PTHR11690">
    <property type="entry name" value="AMILORIDE-SENSITIVE SODIUM CHANNEL-RELATED"/>
    <property type="match status" value="1"/>
</dbReference>
<evidence type="ECO:0000256" key="11">
    <source>
        <dbReference type="RuleBase" id="RU000679"/>
    </source>
</evidence>
<keyword evidence="7 11" id="KW-0406">Ion transport</keyword>
<evidence type="ECO:0000256" key="8">
    <source>
        <dbReference type="ARBA" id="ARBA00023136"/>
    </source>
</evidence>
<comment type="subcellular location">
    <subcellularLocation>
        <location evidence="1">Membrane</location>
        <topology evidence="1">Multi-pass membrane protein</topology>
    </subcellularLocation>
</comment>
<dbReference type="EnsemblMetazoa" id="Aqu2.1.13198_001">
    <property type="protein sequence ID" value="Aqu2.1.13198_001"/>
    <property type="gene ID" value="Aqu2.1.13198"/>
</dbReference>
<protein>
    <submittedName>
        <fullName evidence="13">Uncharacterized protein</fullName>
    </submittedName>
</protein>
<proteinExistence type="inferred from homology"/>
<keyword evidence="8" id="KW-0472">Membrane</keyword>
<name>A0A1X7TEY9_AMPQE</name>
<accession>A0A1X7TEY9</accession>
<dbReference type="InParanoid" id="A0A1X7TEY9"/>